<dbReference type="Gene3D" id="1.10.3210.10">
    <property type="entry name" value="Hypothetical protein af1432"/>
    <property type="match status" value="1"/>
</dbReference>
<organism evidence="4 5">
    <name type="scientific">Gilvimarinus japonicus</name>
    <dbReference type="NCBI Taxonomy" id="1796469"/>
    <lineage>
        <taxon>Bacteria</taxon>
        <taxon>Pseudomonadati</taxon>
        <taxon>Pseudomonadota</taxon>
        <taxon>Gammaproteobacteria</taxon>
        <taxon>Cellvibrionales</taxon>
        <taxon>Cellvibrionaceae</taxon>
        <taxon>Gilvimarinus</taxon>
    </lineage>
</organism>
<dbReference type="RefSeq" id="WP_382416994.1">
    <property type="nucleotide sequence ID" value="NZ_AP031500.1"/>
</dbReference>
<dbReference type="InterPro" id="IPR001789">
    <property type="entry name" value="Sig_transdc_resp-reg_receiver"/>
</dbReference>
<dbReference type="PROSITE" id="PS51833">
    <property type="entry name" value="HDOD"/>
    <property type="match status" value="1"/>
</dbReference>
<dbReference type="Proteomes" id="UP001595548">
    <property type="component" value="Unassembled WGS sequence"/>
</dbReference>
<keyword evidence="5" id="KW-1185">Reference proteome</keyword>
<dbReference type="EMBL" id="JBHRTL010000008">
    <property type="protein sequence ID" value="MFC3155967.1"/>
    <property type="molecule type" value="Genomic_DNA"/>
</dbReference>
<feature type="modified residue" description="4-aspartylphosphate" evidence="1">
    <location>
        <position position="53"/>
    </location>
</feature>
<dbReference type="Gene3D" id="3.40.50.2300">
    <property type="match status" value="1"/>
</dbReference>
<dbReference type="SUPFAM" id="SSF52172">
    <property type="entry name" value="CheY-like"/>
    <property type="match status" value="1"/>
</dbReference>
<dbReference type="PROSITE" id="PS50110">
    <property type="entry name" value="RESPONSE_REGULATORY"/>
    <property type="match status" value="1"/>
</dbReference>
<dbReference type="InterPro" id="IPR011006">
    <property type="entry name" value="CheY-like_superfamily"/>
</dbReference>
<keyword evidence="1" id="KW-0597">Phosphoprotein</keyword>
<protein>
    <submittedName>
        <fullName evidence="4">HDOD domain-containing protein</fullName>
    </submittedName>
</protein>
<dbReference type="PANTHER" id="PTHR45526:SF1">
    <property type="entry name" value="TRANSCRIPTIONAL REGULATORY PROTEIN DCUR-RELATED"/>
    <property type="match status" value="1"/>
</dbReference>
<dbReference type="SUPFAM" id="SSF109604">
    <property type="entry name" value="HD-domain/PDEase-like"/>
    <property type="match status" value="1"/>
</dbReference>
<feature type="domain" description="HDOD" evidence="3">
    <location>
        <begin position="152"/>
        <end position="342"/>
    </location>
</feature>
<evidence type="ECO:0000259" key="2">
    <source>
        <dbReference type="PROSITE" id="PS50110"/>
    </source>
</evidence>
<comment type="caution">
    <text evidence="4">The sequence shown here is derived from an EMBL/GenBank/DDBJ whole genome shotgun (WGS) entry which is preliminary data.</text>
</comment>
<dbReference type="Pfam" id="PF08668">
    <property type="entry name" value="HDOD"/>
    <property type="match status" value="1"/>
</dbReference>
<dbReference type="InterPro" id="IPR013976">
    <property type="entry name" value="HDOD"/>
</dbReference>
<name>A0ABV7HX13_9GAMM</name>
<evidence type="ECO:0000313" key="4">
    <source>
        <dbReference type="EMBL" id="MFC3155967.1"/>
    </source>
</evidence>
<dbReference type="SMART" id="SM00448">
    <property type="entry name" value="REC"/>
    <property type="match status" value="1"/>
</dbReference>
<proteinExistence type="predicted"/>
<evidence type="ECO:0000313" key="5">
    <source>
        <dbReference type="Proteomes" id="UP001595548"/>
    </source>
</evidence>
<feature type="domain" description="Response regulatory" evidence="2">
    <location>
        <begin position="2"/>
        <end position="119"/>
    </location>
</feature>
<dbReference type="Pfam" id="PF00072">
    <property type="entry name" value="Response_reg"/>
    <property type="match status" value="1"/>
</dbReference>
<evidence type="ECO:0000256" key="1">
    <source>
        <dbReference type="PROSITE-ProRule" id="PRU00169"/>
    </source>
</evidence>
<reference evidence="5" key="1">
    <citation type="journal article" date="2019" name="Int. J. Syst. Evol. Microbiol.">
        <title>The Global Catalogue of Microorganisms (GCM) 10K type strain sequencing project: providing services to taxonomists for standard genome sequencing and annotation.</title>
        <authorList>
            <consortium name="The Broad Institute Genomics Platform"/>
            <consortium name="The Broad Institute Genome Sequencing Center for Infectious Disease"/>
            <person name="Wu L."/>
            <person name="Ma J."/>
        </authorList>
    </citation>
    <scope>NUCLEOTIDE SEQUENCE [LARGE SCALE GENOMIC DNA]</scope>
    <source>
        <strain evidence="5">KCTC 52141</strain>
    </source>
</reference>
<accession>A0ABV7HX13</accession>
<dbReference type="InterPro" id="IPR051271">
    <property type="entry name" value="2C-system_Tx_regulators"/>
</dbReference>
<sequence>MHVLVVEDDIAMQELLATLLRGLDSRVHIHHAETVATGLTLWRQHPINLLLCDWNLPNQESGLTLVKAIRAKDCELPIVMITGRGDRATVTDSLRNKVNEFIVKPFDPSAVMERLKRYLTEPEAEPDSDRNTADDPDLETFVAQHDSVLARLTIMPGAEAALSSITHADQPSALELAQQWQSDMAITTRLIRLANSSLMRRSGGAITTLRDAIATLGVEMALTQVLALALANTSGLRHDTLQSLSKTFAEQSQQLAEYAALLAKRLKLNVANCYTAGLLVKIGDCAVLEAIQLYLDSGGETITDEEINSALLKHAAQYGNQLKIKWRLPLALRERIGATYSAGAGQVNPELLLMRLAACLASSDDHSTEQEKLCRQLRLAPADLPCASASNPQEQQP</sequence>
<gene>
    <name evidence="4" type="ORF">ACFOEB_12205</name>
</gene>
<evidence type="ECO:0000259" key="3">
    <source>
        <dbReference type="PROSITE" id="PS51833"/>
    </source>
</evidence>
<dbReference type="PANTHER" id="PTHR45526">
    <property type="entry name" value="TRANSCRIPTIONAL REGULATORY PROTEIN DPIA"/>
    <property type="match status" value="1"/>
</dbReference>